<dbReference type="KEGG" id="soy:115882940"/>
<reference evidence="4 5" key="1">
    <citation type="submission" date="2025-04" db="UniProtKB">
        <authorList>
            <consortium name="RefSeq"/>
        </authorList>
    </citation>
    <scope>IDENTIFICATION</scope>
    <source>
        <tissue evidence="4 5">Gonads</tissue>
    </source>
</reference>
<accession>A0A6J2Y234</accession>
<dbReference type="GeneID" id="115882940"/>
<evidence type="ECO:0000313" key="6">
    <source>
        <dbReference type="RefSeq" id="XP_030765642.1"/>
    </source>
</evidence>
<dbReference type="KEGG" id="soy:115889717"/>
<name>A0A6J2Y234_SITOR</name>
<dbReference type="InterPro" id="IPR032071">
    <property type="entry name" value="DUF4806"/>
</dbReference>
<dbReference type="KEGG" id="soy:115876516"/>
<evidence type="ECO:0000259" key="2">
    <source>
        <dbReference type="Pfam" id="PF16064"/>
    </source>
</evidence>
<feature type="compositionally biased region" description="Basic and acidic residues" evidence="1">
    <location>
        <begin position="173"/>
        <end position="194"/>
    </location>
</feature>
<dbReference type="RefSeq" id="XP_030757070.1">
    <property type="nucleotide sequence ID" value="XM_030901210.1"/>
</dbReference>
<feature type="region of interest" description="Disordered" evidence="1">
    <location>
        <begin position="126"/>
        <end position="194"/>
    </location>
</feature>
<dbReference type="Pfam" id="PF16064">
    <property type="entry name" value="DUF4806"/>
    <property type="match status" value="1"/>
</dbReference>
<feature type="compositionally biased region" description="Basic and acidic residues" evidence="1">
    <location>
        <begin position="145"/>
        <end position="164"/>
    </location>
</feature>
<gene>
    <name evidence="5" type="primary">LOC115882940</name>
    <name evidence="4" type="synonym">LOC115876516</name>
    <name evidence="6" type="synonym">LOC115889717</name>
</gene>
<evidence type="ECO:0000313" key="5">
    <source>
        <dbReference type="RefSeq" id="XP_030757070.1"/>
    </source>
</evidence>
<protein>
    <submittedName>
        <fullName evidence="4">Uncharacterized protein LOC115876516 isoform X1</fullName>
    </submittedName>
    <submittedName>
        <fullName evidence="5">Uncharacterized protein LOC115882940 isoform X1</fullName>
    </submittedName>
    <submittedName>
        <fullName evidence="6">Uncharacterized protein LOC115889717 isoform X1</fullName>
    </submittedName>
</protein>
<evidence type="ECO:0000313" key="4">
    <source>
        <dbReference type="RefSeq" id="XP_030748185.1"/>
    </source>
</evidence>
<evidence type="ECO:0000313" key="3">
    <source>
        <dbReference type="Proteomes" id="UP000504635"/>
    </source>
</evidence>
<dbReference type="PANTHER" id="PTHR34153">
    <property type="entry name" value="SI:CH211-262H13.3-RELATED-RELATED"/>
    <property type="match status" value="1"/>
</dbReference>
<dbReference type="RefSeq" id="XP_030748185.1">
    <property type="nucleotide sequence ID" value="XM_030892325.1"/>
</dbReference>
<keyword evidence="3" id="KW-1185">Reference proteome</keyword>
<evidence type="ECO:0000256" key="1">
    <source>
        <dbReference type="SAM" id="MobiDB-lite"/>
    </source>
</evidence>
<feature type="region of interest" description="Disordered" evidence="1">
    <location>
        <begin position="358"/>
        <end position="380"/>
    </location>
</feature>
<sequence>MVLAWHIVLFIDEERVETFPKCWVINNNLGYWPNTKKLSTITALIKGCSLPEKDTWDLVKIRIIGKNKIYDDYSQASRAASKACFKTDIESTDCDENIQTNSSKGRPIIRNKRYLISDDDMVESSDSEVESSASSLKSIPSKPLTGKETKKQERQIARSQDFRQESATSQEDTLFRNRNEDSTSKIREKEPINREAHGKSYEEILTKMCSRISYLTLLTKGIAEDTTLIKLQMENLQISNPSQATPNEEVYNFPFDNTDSFEEFEKTLEKREAYSNFVNFISRIGGESAYEFIKRVMGRLVTDEVAAKYSFTGHKGKRPIGQFLITKALKDASRNVNYLKHCTENDLEKKLRDWLRHAPARANKRQGVPPNNPPPPEEDE</sequence>
<dbReference type="RefSeq" id="XP_030765642.1">
    <property type="nucleotide sequence ID" value="XM_030909782.1"/>
</dbReference>
<proteinExistence type="predicted"/>
<feature type="compositionally biased region" description="Low complexity" evidence="1">
    <location>
        <begin position="130"/>
        <end position="144"/>
    </location>
</feature>
<dbReference type="Proteomes" id="UP000504635">
    <property type="component" value="Unplaced"/>
</dbReference>
<dbReference type="OrthoDB" id="6697574at2759"/>
<dbReference type="PANTHER" id="PTHR34153:SF2">
    <property type="entry name" value="SI:CH211-262H13.3-RELATED"/>
    <property type="match status" value="1"/>
</dbReference>
<dbReference type="AlphaFoldDB" id="A0A6J2Y234"/>
<feature type="domain" description="DUF4806" evidence="2">
    <location>
        <begin position="251"/>
        <end position="323"/>
    </location>
</feature>
<feature type="compositionally biased region" description="Pro residues" evidence="1">
    <location>
        <begin position="370"/>
        <end position="380"/>
    </location>
</feature>
<organism evidence="3 5">
    <name type="scientific">Sitophilus oryzae</name>
    <name type="common">Rice weevil</name>
    <name type="synonym">Curculio oryzae</name>
    <dbReference type="NCBI Taxonomy" id="7048"/>
    <lineage>
        <taxon>Eukaryota</taxon>
        <taxon>Metazoa</taxon>
        <taxon>Ecdysozoa</taxon>
        <taxon>Arthropoda</taxon>
        <taxon>Hexapoda</taxon>
        <taxon>Insecta</taxon>
        <taxon>Pterygota</taxon>
        <taxon>Neoptera</taxon>
        <taxon>Endopterygota</taxon>
        <taxon>Coleoptera</taxon>
        <taxon>Polyphaga</taxon>
        <taxon>Cucujiformia</taxon>
        <taxon>Curculionidae</taxon>
        <taxon>Dryophthorinae</taxon>
        <taxon>Sitophilus</taxon>
    </lineage>
</organism>